<dbReference type="Gene3D" id="1.25.40.10">
    <property type="entry name" value="Tetratricopeptide repeat domain"/>
    <property type="match status" value="1"/>
</dbReference>
<dbReference type="InterPro" id="IPR011990">
    <property type="entry name" value="TPR-like_helical_dom_sf"/>
</dbReference>
<accession>A0A3R5ZMT8</accession>
<dbReference type="SUPFAM" id="SSF46565">
    <property type="entry name" value="Chaperone J-domain"/>
    <property type="match status" value="1"/>
</dbReference>
<dbReference type="InterPro" id="IPR036869">
    <property type="entry name" value="J_dom_sf"/>
</dbReference>
<evidence type="ECO:0000259" key="2">
    <source>
        <dbReference type="PROSITE" id="PS50076"/>
    </source>
</evidence>
<dbReference type="Gene3D" id="1.10.287.110">
    <property type="entry name" value="DnaJ domain"/>
    <property type="match status" value="1"/>
</dbReference>
<dbReference type="Pfam" id="PF00226">
    <property type="entry name" value="DnaJ"/>
    <property type="match status" value="1"/>
</dbReference>
<comment type="caution">
    <text evidence="3">The sequence shown here is derived from an EMBL/GenBank/DDBJ whole genome shotgun (WGS) entry which is preliminary data.</text>
</comment>
<dbReference type="AlphaFoldDB" id="A0A3R5ZMT8"/>
<dbReference type="EMBL" id="QRVK01000035">
    <property type="protein sequence ID" value="RGS38796.1"/>
    <property type="molecule type" value="Genomic_DNA"/>
</dbReference>
<evidence type="ECO:0000256" key="1">
    <source>
        <dbReference type="ARBA" id="ARBA00022705"/>
    </source>
</evidence>
<dbReference type="SMART" id="SM00271">
    <property type="entry name" value="DnaJ"/>
    <property type="match status" value="1"/>
</dbReference>
<organism evidence="3 4">
    <name type="scientific">Coprococcus eutactus</name>
    <dbReference type="NCBI Taxonomy" id="33043"/>
    <lineage>
        <taxon>Bacteria</taxon>
        <taxon>Bacillati</taxon>
        <taxon>Bacillota</taxon>
        <taxon>Clostridia</taxon>
        <taxon>Lachnospirales</taxon>
        <taxon>Lachnospiraceae</taxon>
        <taxon>Coprococcus</taxon>
    </lineage>
</organism>
<dbReference type="InterPro" id="IPR001623">
    <property type="entry name" value="DnaJ_domain"/>
</dbReference>
<proteinExistence type="predicted"/>
<dbReference type="GO" id="GO:0006260">
    <property type="term" value="P:DNA replication"/>
    <property type="evidence" value="ECO:0007669"/>
    <property type="project" value="UniProtKB-KW"/>
</dbReference>
<evidence type="ECO:0000313" key="4">
    <source>
        <dbReference type="Proteomes" id="UP000283295"/>
    </source>
</evidence>
<dbReference type="CDD" id="cd06257">
    <property type="entry name" value="DnaJ"/>
    <property type="match status" value="1"/>
</dbReference>
<reference evidence="3 4" key="1">
    <citation type="submission" date="2018-08" db="EMBL/GenBank/DDBJ databases">
        <title>A genome reference for cultivated species of the human gut microbiota.</title>
        <authorList>
            <person name="Zou Y."/>
            <person name="Xue W."/>
            <person name="Luo G."/>
        </authorList>
    </citation>
    <scope>NUCLEOTIDE SEQUENCE [LARGE SCALE GENOMIC DNA]</scope>
    <source>
        <strain evidence="3 4">AF22-21</strain>
    </source>
</reference>
<keyword evidence="1" id="KW-0235">DNA replication</keyword>
<gene>
    <name evidence="3" type="ORF">DWX94_11295</name>
</gene>
<dbReference type="PANTHER" id="PTHR24074">
    <property type="entry name" value="CO-CHAPERONE PROTEIN DJLA"/>
    <property type="match status" value="1"/>
</dbReference>
<dbReference type="PROSITE" id="PS50076">
    <property type="entry name" value="DNAJ_2"/>
    <property type="match status" value="1"/>
</dbReference>
<evidence type="ECO:0000313" key="3">
    <source>
        <dbReference type="EMBL" id="RGS38796.1"/>
    </source>
</evidence>
<sequence length="266" mass="29167">MKDPYEVLELKRGASEEEVKKAYRRLSRKYHPDANINNPHKDEAEEKFKEIQQAYKSIVSGEADRASYGGAGGYGTGSSQGYGGSYGSGGSYGGNSYGGSSGGYGQYDDPFGGFGGFGPFGFGGYQRQNDYDPNDKDSRYFQAAKNYMNSGSYEEAKNVLNQIDNHDARWHYYSGVCNAGLGNQIRAMEMIKRAMELDPGNQEYRQAYEAIKSGRQWYMDRGAGYGMDMPTGGKFCNNLCTICTLMSCCVSGMPCVCCMPGGYGRS</sequence>
<protein>
    <submittedName>
        <fullName evidence="3">Molecular chaperone DnaJ</fullName>
    </submittedName>
</protein>
<feature type="domain" description="J" evidence="2">
    <location>
        <begin position="3"/>
        <end position="72"/>
    </location>
</feature>
<dbReference type="OrthoDB" id="9779889at2"/>
<dbReference type="PRINTS" id="PR00625">
    <property type="entry name" value="JDOMAIN"/>
</dbReference>
<name>A0A3R5ZMT8_9FIRM</name>
<dbReference type="Proteomes" id="UP000283295">
    <property type="component" value="Unassembled WGS sequence"/>
</dbReference>
<dbReference type="InterPro" id="IPR050817">
    <property type="entry name" value="DjlA_DnaK_co-chaperone"/>
</dbReference>
<dbReference type="SUPFAM" id="SSF48452">
    <property type="entry name" value="TPR-like"/>
    <property type="match status" value="1"/>
</dbReference>